<dbReference type="Gene3D" id="2.60.120.40">
    <property type="match status" value="1"/>
</dbReference>
<dbReference type="PANTHER" id="PTHR17534:SF4">
    <property type="entry name" value="TUMOR NECROSIS FACTOR LIGAND SUPERFAMILY MEMBER 4"/>
    <property type="match status" value="1"/>
</dbReference>
<dbReference type="GO" id="GO:0032813">
    <property type="term" value="F:tumor necrosis factor receptor superfamily binding"/>
    <property type="evidence" value="ECO:0007669"/>
    <property type="project" value="TreeGrafter"/>
</dbReference>
<reference evidence="2" key="1">
    <citation type="submission" date="2025-08" db="UniProtKB">
        <authorList>
            <consortium name="RefSeq"/>
        </authorList>
    </citation>
    <scope>IDENTIFICATION</scope>
    <source>
        <tissue evidence="2">Kidney</tissue>
    </source>
</reference>
<proteinExistence type="predicted"/>
<dbReference type="Proteomes" id="UP000081671">
    <property type="component" value="Unplaced"/>
</dbReference>
<dbReference type="GO" id="GO:0042102">
    <property type="term" value="P:positive regulation of T cell proliferation"/>
    <property type="evidence" value="ECO:0007669"/>
    <property type="project" value="TreeGrafter"/>
</dbReference>
<dbReference type="RefSeq" id="XP_012871015.1">
    <property type="nucleotide sequence ID" value="XM_013015561.1"/>
</dbReference>
<dbReference type="InterPro" id="IPR008983">
    <property type="entry name" value="Tumour_necrosis_fac-like_dom"/>
</dbReference>
<dbReference type="GO" id="GO:0006954">
    <property type="term" value="P:inflammatory response"/>
    <property type="evidence" value="ECO:0007669"/>
    <property type="project" value="TreeGrafter"/>
</dbReference>
<name>A0A1S3F465_DIPOR</name>
<evidence type="ECO:0000313" key="2">
    <source>
        <dbReference type="RefSeq" id="XP_012871015.1"/>
    </source>
</evidence>
<dbReference type="GO" id="GO:0001819">
    <property type="term" value="P:positive regulation of cytokine production"/>
    <property type="evidence" value="ECO:0007669"/>
    <property type="project" value="TreeGrafter"/>
</dbReference>
<dbReference type="AlphaFoldDB" id="A0A1S3F465"/>
<accession>A0A1S3F465</accession>
<dbReference type="GO" id="GO:0005125">
    <property type="term" value="F:cytokine activity"/>
    <property type="evidence" value="ECO:0007669"/>
    <property type="project" value="InterPro"/>
</dbReference>
<protein>
    <submittedName>
        <fullName evidence="2">Tumor necrosis factor ligand superfamily member 4</fullName>
    </submittedName>
</protein>
<sequence>MANENGVMQVQSNAVVIKCDGLYLISLKGFFFHNVSIDIHYRNSSAPIPALRRERRADFTTVVHMGYKDAVHLGVTSQDGACEQLQMNGGKLFLIQLRSDRYCAP</sequence>
<evidence type="ECO:0000313" key="1">
    <source>
        <dbReference type="Proteomes" id="UP000081671"/>
    </source>
</evidence>
<keyword evidence="1" id="KW-1185">Reference proteome</keyword>
<dbReference type="SUPFAM" id="SSF49842">
    <property type="entry name" value="TNF-like"/>
    <property type="match status" value="1"/>
</dbReference>
<gene>
    <name evidence="2" type="primary">Tnfsf4</name>
</gene>
<dbReference type="InParanoid" id="A0A1S3F465"/>
<dbReference type="CTD" id="7292"/>
<dbReference type="GO" id="GO:0005615">
    <property type="term" value="C:extracellular space"/>
    <property type="evidence" value="ECO:0007669"/>
    <property type="project" value="TreeGrafter"/>
</dbReference>
<dbReference type="PANTHER" id="PTHR17534">
    <property type="entry name" value="OX40 LIGAND"/>
    <property type="match status" value="1"/>
</dbReference>
<dbReference type="OrthoDB" id="9424588at2759"/>
<dbReference type="InterPro" id="IPR021184">
    <property type="entry name" value="TNF_CS"/>
</dbReference>
<dbReference type="PROSITE" id="PS00251">
    <property type="entry name" value="THD_1"/>
    <property type="match status" value="1"/>
</dbReference>
<dbReference type="FunCoup" id="A0A1S3F465">
    <property type="interactions" value="271"/>
</dbReference>
<organism evidence="1 2">
    <name type="scientific">Dipodomys ordii</name>
    <name type="common">Ord's kangaroo rat</name>
    <dbReference type="NCBI Taxonomy" id="10020"/>
    <lineage>
        <taxon>Eukaryota</taxon>
        <taxon>Metazoa</taxon>
        <taxon>Chordata</taxon>
        <taxon>Craniata</taxon>
        <taxon>Vertebrata</taxon>
        <taxon>Euteleostomi</taxon>
        <taxon>Mammalia</taxon>
        <taxon>Eutheria</taxon>
        <taxon>Euarchontoglires</taxon>
        <taxon>Glires</taxon>
        <taxon>Rodentia</taxon>
        <taxon>Castorimorpha</taxon>
        <taxon>Heteromyidae</taxon>
        <taxon>Dipodomyinae</taxon>
        <taxon>Dipodomys</taxon>
    </lineage>
</organism>
<dbReference type="KEGG" id="dord:105985150"/>
<dbReference type="GeneID" id="105985150"/>
<dbReference type="InterPro" id="IPR042338">
    <property type="entry name" value="TNFSF4"/>
</dbReference>